<dbReference type="Pfam" id="PF08484">
    <property type="entry name" value="Methyltransf_14"/>
    <property type="match status" value="1"/>
</dbReference>
<evidence type="ECO:0000313" key="4">
    <source>
        <dbReference type="Proteomes" id="UP000321534"/>
    </source>
</evidence>
<reference evidence="3 4" key="1">
    <citation type="submission" date="2019-07" db="EMBL/GenBank/DDBJ databases">
        <title>Whole genome shotgun sequence of Terrabacter aerolatus NBRC 106305.</title>
        <authorList>
            <person name="Hosoyama A."/>
            <person name="Uohara A."/>
            <person name="Ohji S."/>
            <person name="Ichikawa N."/>
        </authorList>
    </citation>
    <scope>NUCLEOTIDE SEQUENCE [LARGE SCALE GENOMIC DNA]</scope>
    <source>
        <strain evidence="3 4">NBRC 106305</strain>
    </source>
</reference>
<dbReference type="Gene3D" id="3.40.50.720">
    <property type="entry name" value="NAD(P)-binding Rossmann-like Domain"/>
    <property type="match status" value="1"/>
</dbReference>
<feature type="region of interest" description="Disordered" evidence="1">
    <location>
        <begin position="1"/>
        <end position="35"/>
    </location>
</feature>
<proteinExistence type="predicted"/>
<dbReference type="InterPro" id="IPR029063">
    <property type="entry name" value="SAM-dependent_MTases_sf"/>
</dbReference>
<evidence type="ECO:0000256" key="1">
    <source>
        <dbReference type="SAM" id="MobiDB-lite"/>
    </source>
</evidence>
<keyword evidence="4" id="KW-1185">Reference proteome</keyword>
<gene>
    <name evidence="3" type="ORF">TAE01_28940</name>
</gene>
<dbReference type="GO" id="GO:0032259">
    <property type="term" value="P:methylation"/>
    <property type="evidence" value="ECO:0007669"/>
    <property type="project" value="UniProtKB-KW"/>
</dbReference>
<dbReference type="Gene3D" id="3.40.50.150">
    <property type="entry name" value="Vaccinia Virus protein VP39"/>
    <property type="match status" value="1"/>
</dbReference>
<dbReference type="InterPro" id="IPR013691">
    <property type="entry name" value="MeTrfase_14"/>
</dbReference>
<organism evidence="3 4">
    <name type="scientific">Terrabacter aerolatus</name>
    <dbReference type="NCBI Taxonomy" id="422442"/>
    <lineage>
        <taxon>Bacteria</taxon>
        <taxon>Bacillati</taxon>
        <taxon>Actinomycetota</taxon>
        <taxon>Actinomycetes</taxon>
        <taxon>Micrococcales</taxon>
        <taxon>Intrasporangiaceae</taxon>
        <taxon>Terrabacter</taxon>
    </lineage>
</organism>
<sequence>MPNPRPDPAAPRAATPVAAVTPRQDSTVGPDGGTRSRTRDVCLVCGRPGGTPVHRLTSVPASSTVLLATRQEALSIATGEIDLRLCTWCGHLANRAFDQGLADRAAAFEDSQAFSGTFRRYAEDLARRWVADARAQGGCLVEIGCGRGEFSRLLVGAGAARVVALDPTLRLDRVGDDSGGAVEWRAETFGPGSQLPADCRGVVMRHVLEHVADPVSLLTAVRTALTAGGGPPGRVLVEVPDTWRILHEGAFWDVYYEHCGYFTGDSLRALFERCGFRVESVDVVYGAQYVLITARVGDVPILEPSHEWVEGLERAATRFTEQVDGAVAHWRGIVGQEVRRGRDVVLWGSGSKPAGFLAHLAGISGISRVVDINPHKHGHFMPGTGQRIVGPGELVGSAPDLVVVMNPVYLEEIRLELRGLGIHPGIVAL</sequence>
<dbReference type="Pfam" id="PF13489">
    <property type="entry name" value="Methyltransf_23"/>
    <property type="match status" value="1"/>
</dbReference>
<evidence type="ECO:0000313" key="3">
    <source>
        <dbReference type="EMBL" id="GEO31084.1"/>
    </source>
</evidence>
<keyword evidence="3" id="KW-0808">Transferase</keyword>
<evidence type="ECO:0000259" key="2">
    <source>
        <dbReference type="Pfam" id="PF08484"/>
    </source>
</evidence>
<dbReference type="EMBL" id="BJYX01000016">
    <property type="protein sequence ID" value="GEO31084.1"/>
    <property type="molecule type" value="Genomic_DNA"/>
</dbReference>
<dbReference type="AlphaFoldDB" id="A0A512D3Q4"/>
<name>A0A512D3Q4_9MICO</name>
<feature type="compositionally biased region" description="Low complexity" evidence="1">
    <location>
        <begin position="10"/>
        <end position="23"/>
    </location>
</feature>
<keyword evidence="3" id="KW-0489">Methyltransferase</keyword>
<dbReference type="SUPFAM" id="SSF53335">
    <property type="entry name" value="S-adenosyl-L-methionine-dependent methyltransferases"/>
    <property type="match status" value="1"/>
</dbReference>
<dbReference type="Proteomes" id="UP000321534">
    <property type="component" value="Unassembled WGS sequence"/>
</dbReference>
<dbReference type="GO" id="GO:0008168">
    <property type="term" value="F:methyltransferase activity"/>
    <property type="evidence" value="ECO:0007669"/>
    <property type="project" value="UniProtKB-KW"/>
</dbReference>
<feature type="domain" description="C-methyltransferase" evidence="2">
    <location>
        <begin position="317"/>
        <end position="415"/>
    </location>
</feature>
<protein>
    <submittedName>
        <fullName evidence="3">NDP-hexose methyltransferase</fullName>
    </submittedName>
</protein>
<comment type="caution">
    <text evidence="3">The sequence shown here is derived from an EMBL/GenBank/DDBJ whole genome shotgun (WGS) entry which is preliminary data.</text>
</comment>
<accession>A0A512D3Q4</accession>